<dbReference type="Pfam" id="PF07963">
    <property type="entry name" value="N_methyl"/>
    <property type="match status" value="1"/>
</dbReference>
<dbReference type="EMBL" id="PCWQ01000008">
    <property type="protein sequence ID" value="PIR06864.1"/>
    <property type="molecule type" value="Genomic_DNA"/>
</dbReference>
<protein>
    <recommendedName>
        <fullName evidence="4">Type IV pilus modification protein PilV</fullName>
    </recommendedName>
</protein>
<keyword evidence="1" id="KW-0812">Transmembrane</keyword>
<reference evidence="2 3" key="1">
    <citation type="submission" date="2017-09" db="EMBL/GenBank/DDBJ databases">
        <title>Depth-based differentiation of microbial function through sediment-hosted aquifers and enrichment of novel symbionts in the deep terrestrial subsurface.</title>
        <authorList>
            <person name="Probst A.J."/>
            <person name="Ladd B."/>
            <person name="Jarett J.K."/>
            <person name="Geller-Mcgrath D.E."/>
            <person name="Sieber C.M."/>
            <person name="Emerson J.B."/>
            <person name="Anantharaman K."/>
            <person name="Thomas B.C."/>
            <person name="Malmstrom R."/>
            <person name="Stieglmeier M."/>
            <person name="Klingl A."/>
            <person name="Woyke T."/>
            <person name="Ryan C.M."/>
            <person name="Banfield J.F."/>
        </authorList>
    </citation>
    <scope>NUCLEOTIDE SEQUENCE [LARGE SCALE GENOMIC DNA]</scope>
    <source>
        <strain evidence="2">CG11_big_fil_rev_8_21_14_0_20_36_20</strain>
    </source>
</reference>
<gene>
    <name evidence="2" type="ORF">COV55_02040</name>
</gene>
<proteinExistence type="predicted"/>
<keyword evidence="1" id="KW-0472">Membrane</keyword>
<sequence length="221" mass="24700">MITDNQQSGFTIMELVIALGIFTVGIMGAFTLAISNLNVARDNFNRTLAGNLAREGVELVRNIRDSNWLKIDANAYCSGSPCSWDEYLINTNFDGNIDGFVTDYAQIWVPLSPLRKVVENCSDLNTCMANCGQSCLLYIDDGDYEEGYYSISPLGAPTNMYRLIQIKNICFDGVSEVVEDDLFCDAGFEKIGLQVTVRVGWTSADGLHYIDAVDYLYNWRR</sequence>
<evidence type="ECO:0000256" key="1">
    <source>
        <dbReference type="SAM" id="Phobius"/>
    </source>
</evidence>
<dbReference type="AlphaFoldDB" id="A0A2H0NDC7"/>
<dbReference type="NCBIfam" id="TIGR02532">
    <property type="entry name" value="IV_pilin_GFxxxE"/>
    <property type="match status" value="1"/>
</dbReference>
<feature type="transmembrane region" description="Helical" evidence="1">
    <location>
        <begin position="12"/>
        <end position="34"/>
    </location>
</feature>
<evidence type="ECO:0008006" key="4">
    <source>
        <dbReference type="Google" id="ProtNLM"/>
    </source>
</evidence>
<accession>A0A2H0NDC7</accession>
<keyword evidence="1" id="KW-1133">Transmembrane helix</keyword>
<comment type="caution">
    <text evidence="2">The sequence shown here is derived from an EMBL/GenBank/DDBJ whole genome shotgun (WGS) entry which is preliminary data.</text>
</comment>
<evidence type="ECO:0000313" key="3">
    <source>
        <dbReference type="Proteomes" id="UP000230564"/>
    </source>
</evidence>
<name>A0A2H0NDC7_9BACT</name>
<dbReference type="Proteomes" id="UP000230564">
    <property type="component" value="Unassembled WGS sequence"/>
</dbReference>
<evidence type="ECO:0000313" key="2">
    <source>
        <dbReference type="EMBL" id="PIR06864.1"/>
    </source>
</evidence>
<dbReference type="InterPro" id="IPR012902">
    <property type="entry name" value="N_methyl_site"/>
</dbReference>
<organism evidence="2 3">
    <name type="scientific">Candidatus Komeilibacteria bacterium CG11_big_fil_rev_8_21_14_0_20_36_20</name>
    <dbReference type="NCBI Taxonomy" id="1974477"/>
    <lineage>
        <taxon>Bacteria</taxon>
        <taxon>Candidatus Komeiliibacteriota</taxon>
    </lineage>
</organism>